<dbReference type="AlphaFoldDB" id="A0AAV7NG11"/>
<protein>
    <submittedName>
        <fullName evidence="2">Uncharacterized protein</fullName>
    </submittedName>
</protein>
<feature type="compositionally biased region" description="Polar residues" evidence="1">
    <location>
        <begin position="68"/>
        <end position="82"/>
    </location>
</feature>
<evidence type="ECO:0000313" key="3">
    <source>
        <dbReference type="Proteomes" id="UP001066276"/>
    </source>
</evidence>
<accession>A0AAV7NG11</accession>
<proteinExistence type="predicted"/>
<dbReference type="EMBL" id="JANPWB010000012">
    <property type="protein sequence ID" value="KAJ1115002.1"/>
    <property type="molecule type" value="Genomic_DNA"/>
</dbReference>
<sequence>MPAKPQQSSKKTTSNIVAPNPAGFLDCFLVVHALRTVCLHPALEAKKKSSVGQRNLPPANAGTKLLHHQSSGSPINLTSLVPGTQELDPSDLDSPVVLMSKFGEGKSLPPHARQ</sequence>
<reference evidence="2" key="1">
    <citation type="journal article" date="2022" name="bioRxiv">
        <title>Sequencing and chromosome-scale assembly of the giantPleurodeles waltlgenome.</title>
        <authorList>
            <person name="Brown T."/>
            <person name="Elewa A."/>
            <person name="Iarovenko S."/>
            <person name="Subramanian E."/>
            <person name="Araus A.J."/>
            <person name="Petzold A."/>
            <person name="Susuki M."/>
            <person name="Suzuki K.-i.T."/>
            <person name="Hayashi T."/>
            <person name="Toyoda A."/>
            <person name="Oliveira C."/>
            <person name="Osipova E."/>
            <person name="Leigh N.D."/>
            <person name="Simon A."/>
            <person name="Yun M.H."/>
        </authorList>
    </citation>
    <scope>NUCLEOTIDE SEQUENCE</scope>
    <source>
        <strain evidence="2">20211129_DDA</strain>
        <tissue evidence="2">Liver</tissue>
    </source>
</reference>
<evidence type="ECO:0000256" key="1">
    <source>
        <dbReference type="SAM" id="MobiDB-lite"/>
    </source>
</evidence>
<dbReference type="Proteomes" id="UP001066276">
    <property type="component" value="Chromosome 8"/>
</dbReference>
<evidence type="ECO:0000313" key="2">
    <source>
        <dbReference type="EMBL" id="KAJ1115002.1"/>
    </source>
</evidence>
<feature type="region of interest" description="Disordered" evidence="1">
    <location>
        <begin position="45"/>
        <end position="96"/>
    </location>
</feature>
<name>A0AAV7NG11_PLEWA</name>
<keyword evidence="3" id="KW-1185">Reference proteome</keyword>
<comment type="caution">
    <text evidence="2">The sequence shown here is derived from an EMBL/GenBank/DDBJ whole genome shotgun (WGS) entry which is preliminary data.</text>
</comment>
<organism evidence="2 3">
    <name type="scientific">Pleurodeles waltl</name>
    <name type="common">Iberian ribbed newt</name>
    <dbReference type="NCBI Taxonomy" id="8319"/>
    <lineage>
        <taxon>Eukaryota</taxon>
        <taxon>Metazoa</taxon>
        <taxon>Chordata</taxon>
        <taxon>Craniata</taxon>
        <taxon>Vertebrata</taxon>
        <taxon>Euteleostomi</taxon>
        <taxon>Amphibia</taxon>
        <taxon>Batrachia</taxon>
        <taxon>Caudata</taxon>
        <taxon>Salamandroidea</taxon>
        <taxon>Salamandridae</taxon>
        <taxon>Pleurodelinae</taxon>
        <taxon>Pleurodeles</taxon>
    </lineage>
</organism>
<gene>
    <name evidence="2" type="ORF">NDU88_003230</name>
</gene>